<dbReference type="OrthoDB" id="1093at2759"/>
<dbReference type="InterPro" id="IPR036390">
    <property type="entry name" value="WH_DNA-bd_sf"/>
</dbReference>
<dbReference type="GO" id="GO:0005829">
    <property type="term" value="C:cytosol"/>
    <property type="evidence" value="ECO:0007669"/>
    <property type="project" value="TreeGrafter"/>
</dbReference>
<gene>
    <name evidence="4" type="ORF">CAOG_005890</name>
</gene>
<dbReference type="InterPro" id="IPR000717">
    <property type="entry name" value="PCI_dom"/>
</dbReference>
<accession>A0A0D2WSY0</accession>
<dbReference type="SMART" id="SM00088">
    <property type="entry name" value="PINT"/>
    <property type="match status" value="1"/>
</dbReference>
<dbReference type="Proteomes" id="UP000008743">
    <property type="component" value="Unassembled WGS sequence"/>
</dbReference>
<evidence type="ECO:0000313" key="4">
    <source>
        <dbReference type="EMBL" id="KJE95440.1"/>
    </source>
</evidence>
<dbReference type="eggNOG" id="KOG2908">
    <property type="taxonomic scope" value="Eukaryota"/>
</dbReference>
<dbReference type="Pfam" id="PF22037">
    <property type="entry name" value="PSD13_N"/>
    <property type="match status" value="1"/>
</dbReference>
<keyword evidence="5" id="KW-1185">Reference proteome</keyword>
<dbReference type="InterPro" id="IPR035298">
    <property type="entry name" value="PSMD13"/>
</dbReference>
<sequence length="377" mass="42102">MAIDVAAFFGAQRNADAAHAAEWTTLEDYYNRKLWHQLSIKLFELLSDPTTPTSLDIYNNFLLDFANKLNQLTLVDICLIIVNRMTDAHAAVEFLRMLAEKVKRDNAAYITTTMVIADLHIGPALAAPATTKELLEEVGALLETMDHVDLRIFSSYYRVAASYNKVKGSFSEFYKDTLLFLGCTDLATLPIAEQQVRAFDLALAALLADDIYNFGELLVHPVLDSLRSTEHAWLVDLLFAFNSGNIAKFQQLAPHWRKQSDLAAHEKKLTNKLALLALLELVFQRPADTRTVSFQEIAQHTVLNVSDVEHLLMKALAAGLIRGSLDGVSQAVSITWVQPRVLNTAQVADMRDRLAQWCRRVSEVSSLVESDASELIV</sequence>
<comment type="similarity">
    <text evidence="1">Belongs to the proteasome subunit S11 family.</text>
</comment>
<dbReference type="GO" id="GO:0006511">
    <property type="term" value="P:ubiquitin-dependent protein catabolic process"/>
    <property type="evidence" value="ECO:0007669"/>
    <property type="project" value="TreeGrafter"/>
</dbReference>
<reference evidence="5" key="1">
    <citation type="submission" date="2011-02" db="EMBL/GenBank/DDBJ databases">
        <title>The Genome Sequence of Capsaspora owczarzaki ATCC 30864.</title>
        <authorList>
            <person name="Russ C."/>
            <person name="Cuomo C."/>
            <person name="Burger G."/>
            <person name="Gray M.W."/>
            <person name="Holland P.W.H."/>
            <person name="King N."/>
            <person name="Lang F.B.F."/>
            <person name="Roger A.J."/>
            <person name="Ruiz-Trillo I."/>
            <person name="Young S.K."/>
            <person name="Zeng Q."/>
            <person name="Gargeya S."/>
            <person name="Alvarado L."/>
            <person name="Berlin A."/>
            <person name="Chapman S.B."/>
            <person name="Chen Z."/>
            <person name="Freedman E."/>
            <person name="Gellesch M."/>
            <person name="Goldberg J."/>
            <person name="Griggs A."/>
            <person name="Gujja S."/>
            <person name="Heilman E."/>
            <person name="Heiman D."/>
            <person name="Howarth C."/>
            <person name="Mehta T."/>
            <person name="Neiman D."/>
            <person name="Pearson M."/>
            <person name="Roberts A."/>
            <person name="Saif S."/>
            <person name="Shea T."/>
            <person name="Shenoy N."/>
            <person name="Sisk P."/>
            <person name="Stolte C."/>
            <person name="Sykes S."/>
            <person name="White J."/>
            <person name="Yandava C."/>
            <person name="Haas B."/>
            <person name="Nusbaum C."/>
            <person name="Birren B."/>
        </authorList>
    </citation>
    <scope>NUCLEOTIDE SEQUENCE</scope>
    <source>
        <strain evidence="5">ATCC 30864</strain>
    </source>
</reference>
<feature type="domain" description="PCI" evidence="3">
    <location>
        <begin position="169"/>
        <end position="339"/>
    </location>
</feature>
<evidence type="ECO:0000313" key="5">
    <source>
        <dbReference type="Proteomes" id="UP000008743"/>
    </source>
</evidence>
<dbReference type="InParanoid" id="A0A0D2WSY0"/>
<dbReference type="PROSITE" id="PS50250">
    <property type="entry name" value="PCI"/>
    <property type="match status" value="1"/>
</dbReference>
<name>A0A0D2WSY0_CAPO3</name>
<dbReference type="PhylomeDB" id="A0A0D2WSY0"/>
<protein>
    <submittedName>
        <fullName evidence="4">Proteasome 26S subunit</fullName>
    </submittedName>
</protein>
<dbReference type="FunCoup" id="A0A0D2WSY0">
    <property type="interactions" value="753"/>
</dbReference>
<dbReference type="PANTHER" id="PTHR10539:SF0">
    <property type="entry name" value="26S PROTEASOME NON-ATPASE REGULATORY SUBUNIT 13"/>
    <property type="match status" value="1"/>
</dbReference>
<dbReference type="RefSeq" id="XP_004345480.1">
    <property type="nucleotide sequence ID" value="XM_004345430.2"/>
</dbReference>
<dbReference type="GO" id="GO:0005634">
    <property type="term" value="C:nucleus"/>
    <property type="evidence" value="ECO:0007669"/>
    <property type="project" value="TreeGrafter"/>
</dbReference>
<dbReference type="GO" id="GO:0005198">
    <property type="term" value="F:structural molecule activity"/>
    <property type="evidence" value="ECO:0007669"/>
    <property type="project" value="TreeGrafter"/>
</dbReference>
<dbReference type="Pfam" id="PF01399">
    <property type="entry name" value="PCI"/>
    <property type="match status" value="1"/>
</dbReference>
<organism evidence="4 5">
    <name type="scientific">Capsaspora owczarzaki (strain ATCC 30864)</name>
    <dbReference type="NCBI Taxonomy" id="595528"/>
    <lineage>
        <taxon>Eukaryota</taxon>
        <taxon>Filasterea</taxon>
        <taxon>Capsaspora</taxon>
    </lineage>
</organism>
<dbReference type="InterPro" id="IPR054179">
    <property type="entry name" value="PSD13_N"/>
</dbReference>
<dbReference type="GO" id="GO:0008541">
    <property type="term" value="C:proteasome regulatory particle, lid subcomplex"/>
    <property type="evidence" value="ECO:0007669"/>
    <property type="project" value="TreeGrafter"/>
</dbReference>
<evidence type="ECO:0000259" key="3">
    <source>
        <dbReference type="PROSITE" id="PS50250"/>
    </source>
</evidence>
<dbReference type="STRING" id="595528.A0A0D2WSY0"/>
<keyword evidence="2 4" id="KW-0647">Proteasome</keyword>
<dbReference type="AlphaFoldDB" id="A0A0D2WSY0"/>
<dbReference type="PANTHER" id="PTHR10539">
    <property type="entry name" value="26S PROTEASOME NON-ATPASE REGULATORY SUBUNIT 13"/>
    <property type="match status" value="1"/>
</dbReference>
<evidence type="ECO:0000256" key="1">
    <source>
        <dbReference type="ARBA" id="ARBA00006207"/>
    </source>
</evidence>
<dbReference type="OMA" id="SFEDYWE"/>
<proteinExistence type="inferred from homology"/>
<dbReference type="EMBL" id="KE346369">
    <property type="protein sequence ID" value="KJE95440.1"/>
    <property type="molecule type" value="Genomic_DNA"/>
</dbReference>
<evidence type="ECO:0000256" key="2">
    <source>
        <dbReference type="ARBA" id="ARBA00022942"/>
    </source>
</evidence>
<dbReference type="SUPFAM" id="SSF46785">
    <property type="entry name" value="Winged helix' DNA-binding domain"/>
    <property type="match status" value="1"/>
</dbReference>